<evidence type="ECO:0000313" key="6">
    <source>
        <dbReference type="Proteomes" id="UP000789390"/>
    </source>
</evidence>
<name>A0A8J2RII6_9CRUS</name>
<dbReference type="OrthoDB" id="6884310at2759"/>
<keyword evidence="4" id="KW-0732">Signal</keyword>
<dbReference type="Pfam" id="PF00379">
    <property type="entry name" value="Chitin_bind_4"/>
    <property type="match status" value="1"/>
</dbReference>
<dbReference type="EMBL" id="CAKKLH010000035">
    <property type="protein sequence ID" value="CAH0100378.1"/>
    <property type="molecule type" value="Genomic_DNA"/>
</dbReference>
<feature type="compositionally biased region" description="Low complexity" evidence="3">
    <location>
        <begin position="165"/>
        <end position="176"/>
    </location>
</feature>
<proteinExistence type="predicted"/>
<dbReference type="InterPro" id="IPR031311">
    <property type="entry name" value="CHIT_BIND_RR_consensus"/>
</dbReference>
<keyword evidence="6" id="KW-1185">Reference proteome</keyword>
<feature type="compositionally biased region" description="Basic and acidic residues" evidence="3">
    <location>
        <begin position="183"/>
        <end position="199"/>
    </location>
</feature>
<dbReference type="AlphaFoldDB" id="A0A8J2RII6"/>
<dbReference type="GO" id="GO:0042302">
    <property type="term" value="F:structural constituent of cuticle"/>
    <property type="evidence" value="ECO:0007669"/>
    <property type="project" value="UniProtKB-UniRule"/>
</dbReference>
<reference evidence="5" key="1">
    <citation type="submission" date="2021-11" db="EMBL/GenBank/DDBJ databases">
        <authorList>
            <person name="Schell T."/>
        </authorList>
    </citation>
    <scope>NUCLEOTIDE SEQUENCE</scope>
    <source>
        <strain evidence="5">M5</strain>
    </source>
</reference>
<comment type="caution">
    <text evidence="5">The sequence shown here is derived from an EMBL/GenBank/DDBJ whole genome shotgun (WGS) entry which is preliminary data.</text>
</comment>
<evidence type="ECO:0000256" key="3">
    <source>
        <dbReference type="SAM" id="MobiDB-lite"/>
    </source>
</evidence>
<dbReference type="PANTHER" id="PTHR12236:SF79">
    <property type="entry name" value="CUTICULAR PROTEIN 50CB-RELATED"/>
    <property type="match status" value="1"/>
</dbReference>
<evidence type="ECO:0000313" key="5">
    <source>
        <dbReference type="EMBL" id="CAH0100378.1"/>
    </source>
</evidence>
<dbReference type="PROSITE" id="PS00233">
    <property type="entry name" value="CHIT_BIND_RR_1"/>
    <property type="match status" value="1"/>
</dbReference>
<dbReference type="PROSITE" id="PS51155">
    <property type="entry name" value="CHIT_BIND_RR_2"/>
    <property type="match status" value="1"/>
</dbReference>
<feature type="region of interest" description="Disordered" evidence="3">
    <location>
        <begin position="164"/>
        <end position="230"/>
    </location>
</feature>
<keyword evidence="1 2" id="KW-0193">Cuticle</keyword>
<feature type="chain" id="PRO_5035207353" description="Cuticular protein" evidence="4">
    <location>
        <begin position="26"/>
        <end position="277"/>
    </location>
</feature>
<accession>A0A8J2RII6</accession>
<evidence type="ECO:0000256" key="1">
    <source>
        <dbReference type="ARBA" id="ARBA00022460"/>
    </source>
</evidence>
<sequence>MDLSLKTVFVTLACIVVAYYHPTRSEELSDEKTPPSAALKSAPLLAPLLPQPLPVAAPVNADYGFRYAVNDFKGNEHSHQQKRVGNSVTGQYKVLLPDGRLQTVTYIADENGYRAKVDYTPGRPGEATTAGLGVPPPPIPQAGPLRPPFPGPFNVPLFAAQKNAEMTSSTSITEETQGASPLLRRDDDANPTSRNKDILDVEQVDLPSPDGSDATEDEDRPTVKRGTRRLGSMAPLMAYPSTYSSSRRADRVRFNTGYARGPFVSYRSPYTLARFAY</sequence>
<evidence type="ECO:0000256" key="4">
    <source>
        <dbReference type="SAM" id="SignalP"/>
    </source>
</evidence>
<protein>
    <recommendedName>
        <fullName evidence="7">Cuticular protein</fullName>
    </recommendedName>
</protein>
<gene>
    <name evidence="5" type="ORF">DGAL_LOCUS2608</name>
</gene>
<dbReference type="PRINTS" id="PR00947">
    <property type="entry name" value="CUTICLE"/>
</dbReference>
<dbReference type="Proteomes" id="UP000789390">
    <property type="component" value="Unassembled WGS sequence"/>
</dbReference>
<dbReference type="GO" id="GO:0031012">
    <property type="term" value="C:extracellular matrix"/>
    <property type="evidence" value="ECO:0007669"/>
    <property type="project" value="TreeGrafter"/>
</dbReference>
<organism evidence="5 6">
    <name type="scientific">Daphnia galeata</name>
    <dbReference type="NCBI Taxonomy" id="27404"/>
    <lineage>
        <taxon>Eukaryota</taxon>
        <taxon>Metazoa</taxon>
        <taxon>Ecdysozoa</taxon>
        <taxon>Arthropoda</taxon>
        <taxon>Crustacea</taxon>
        <taxon>Branchiopoda</taxon>
        <taxon>Diplostraca</taxon>
        <taxon>Cladocera</taxon>
        <taxon>Anomopoda</taxon>
        <taxon>Daphniidae</taxon>
        <taxon>Daphnia</taxon>
    </lineage>
</organism>
<dbReference type="InterPro" id="IPR051217">
    <property type="entry name" value="Insect_Cuticle_Struc_Prot"/>
</dbReference>
<dbReference type="InterPro" id="IPR000618">
    <property type="entry name" value="Insect_cuticle"/>
</dbReference>
<feature type="signal peptide" evidence="4">
    <location>
        <begin position="1"/>
        <end position="25"/>
    </location>
</feature>
<dbReference type="GO" id="GO:0005615">
    <property type="term" value="C:extracellular space"/>
    <property type="evidence" value="ECO:0007669"/>
    <property type="project" value="TreeGrafter"/>
</dbReference>
<evidence type="ECO:0008006" key="7">
    <source>
        <dbReference type="Google" id="ProtNLM"/>
    </source>
</evidence>
<feature type="region of interest" description="Disordered" evidence="3">
    <location>
        <begin position="120"/>
        <end position="140"/>
    </location>
</feature>
<evidence type="ECO:0000256" key="2">
    <source>
        <dbReference type="PROSITE-ProRule" id="PRU00497"/>
    </source>
</evidence>
<dbReference type="PANTHER" id="PTHR12236">
    <property type="entry name" value="STRUCTURAL CONTITUENT OF CUTICLE"/>
    <property type="match status" value="1"/>
</dbReference>